<dbReference type="InterPro" id="IPR036699">
    <property type="entry name" value="YehR-like_sf"/>
</dbReference>
<dbReference type="RefSeq" id="WP_023027380.1">
    <property type="nucleotide sequence ID" value="NZ_LR134266.1"/>
</dbReference>
<feature type="chain" id="PRO_5019337874" evidence="1">
    <location>
        <begin position="24"/>
        <end position="183"/>
    </location>
</feature>
<reference evidence="2 3" key="1">
    <citation type="submission" date="2018-12" db="EMBL/GenBank/DDBJ databases">
        <authorList>
            <consortium name="Pathogen Informatics"/>
        </authorList>
    </citation>
    <scope>NUCLEOTIDE SEQUENCE [LARGE SCALE GENOMIC DNA]</scope>
    <source>
        <strain evidence="2 3">NCTC3166</strain>
    </source>
</reference>
<dbReference type="Proteomes" id="UP000270025">
    <property type="component" value="Chromosome"/>
</dbReference>
<dbReference type="EMBL" id="LR134266">
    <property type="protein sequence ID" value="VED68061.1"/>
    <property type="molecule type" value="Genomic_DNA"/>
</dbReference>
<gene>
    <name evidence="2" type="ORF">NCTC3166_01900</name>
</gene>
<dbReference type="InterPro" id="IPR047840">
    <property type="entry name" value="SP_0191-like"/>
</dbReference>
<organism evidence="2 3">
    <name type="scientific">Streptococcus viridans</name>
    <dbReference type="NCBI Taxonomy" id="78535"/>
    <lineage>
        <taxon>Bacteria</taxon>
        <taxon>Bacillati</taxon>
        <taxon>Bacillota</taxon>
        <taxon>Bacilli</taxon>
        <taxon>Lactobacillales</taxon>
        <taxon>Streptococcaceae</taxon>
        <taxon>Streptococcus</taxon>
    </lineage>
</organism>
<dbReference type="SUPFAM" id="SSF160704">
    <property type="entry name" value="YehR-like"/>
    <property type="match status" value="1"/>
</dbReference>
<sequence>MKKFLLLVVAGLLVLVGCGNSQSKGGNSLSKDSVITRTFKIDRDVDEVDVVGKQEITVTVSYQGKKYKKVSIKLATHVSDEFKAEIKKMIDAEDDKEGAKQALIEGYEGEGGIDELRDYDGITVTSDWTGEAMVSEIEIDPDKVDFDDIKNSEDLGEICKMIKTYSPTLFIKNMEKNGFKEVK</sequence>
<evidence type="ECO:0000256" key="1">
    <source>
        <dbReference type="SAM" id="SignalP"/>
    </source>
</evidence>
<dbReference type="AlphaFoldDB" id="A0A447Z756"/>
<dbReference type="NCBIfam" id="NF041193">
    <property type="entry name" value="lipo_SP0191"/>
    <property type="match status" value="1"/>
</dbReference>
<protein>
    <submittedName>
        <fullName evidence="2">Lipoprotein, putative</fullName>
    </submittedName>
</protein>
<accession>A0A447Z756</accession>
<proteinExistence type="predicted"/>
<evidence type="ECO:0000313" key="2">
    <source>
        <dbReference type="EMBL" id="VED68061.1"/>
    </source>
</evidence>
<keyword evidence="2" id="KW-0449">Lipoprotein</keyword>
<dbReference type="KEGG" id="svf:NCTC3166_01900"/>
<dbReference type="Gene3D" id="3.30.1830.10">
    <property type="entry name" value="YehR-like"/>
    <property type="match status" value="1"/>
</dbReference>
<name>A0A447Z756_9STRE</name>
<keyword evidence="1" id="KW-0732">Signal</keyword>
<dbReference type="PROSITE" id="PS51257">
    <property type="entry name" value="PROKAR_LIPOPROTEIN"/>
    <property type="match status" value="1"/>
</dbReference>
<keyword evidence="3" id="KW-1185">Reference proteome</keyword>
<evidence type="ECO:0000313" key="3">
    <source>
        <dbReference type="Proteomes" id="UP000270025"/>
    </source>
</evidence>
<feature type="signal peptide" evidence="1">
    <location>
        <begin position="1"/>
        <end position="23"/>
    </location>
</feature>